<sequence>MFKFASKKTIALIAAIVAVVIAGGTWLELNAGARAPEVKVTAAKDGQLLTFIYRHLVDPYDGGVYTNLRDDLPPLPDTARNHDKLSESTGLLLDYAVSRKRQDIYLNQLFFLENELVADSMLIRWMTDDEHKRRITVNASIDDLRIIRALLEGAEQFGRDGDRQLAIKLSDQLYRAGRSQSWLADYYDARDGYIASTITASYLDVYTLNLLAGLNPKWKPIAAASQKLLGESLQANGLFLKTYDIPSRTWQKPTAGFNLIDVLISAVHWAEAGGDAEATVNWLKKKWQRDQRLYSVYMANGTVVNSNESPAVYALGVQLLELTGKETALTEKFKTRMRAFAVHDSSSPYVGGYVSLDDRSSYSFDNLQALLID</sequence>
<keyword evidence="2" id="KW-1185">Reference proteome</keyword>
<comment type="caution">
    <text evidence="1">The sequence shown here is derived from an EMBL/GenBank/DDBJ whole genome shotgun (WGS) entry which is preliminary data.</text>
</comment>
<reference evidence="2" key="1">
    <citation type="journal article" date="2019" name="Int. J. Syst. Evol. Microbiol.">
        <title>The Global Catalogue of Microorganisms (GCM) 10K type strain sequencing project: providing services to taxonomists for standard genome sequencing and annotation.</title>
        <authorList>
            <consortium name="The Broad Institute Genomics Platform"/>
            <consortium name="The Broad Institute Genome Sequencing Center for Infectious Disease"/>
            <person name="Wu L."/>
            <person name="Ma J."/>
        </authorList>
    </citation>
    <scope>NUCLEOTIDE SEQUENCE [LARGE SCALE GENOMIC DNA]</scope>
    <source>
        <strain evidence="2">IBRC-M 10987</strain>
    </source>
</reference>
<dbReference type="EMBL" id="JBHSAM010000010">
    <property type="protein sequence ID" value="MFC4098739.1"/>
    <property type="molecule type" value="Genomic_DNA"/>
</dbReference>
<dbReference type="InterPro" id="IPR008928">
    <property type="entry name" value="6-hairpin_glycosidase_sf"/>
</dbReference>
<proteinExistence type="predicted"/>
<protein>
    <recommendedName>
        <fullName evidence="3">Glycosyl hydrolase</fullName>
    </recommendedName>
</protein>
<name>A0ABV8JVJ4_9BACL</name>
<gene>
    <name evidence="1" type="ORF">ACFOZ8_03605</name>
</gene>
<dbReference type="InterPro" id="IPR012341">
    <property type="entry name" value="6hp_glycosidase-like_sf"/>
</dbReference>
<dbReference type="Gene3D" id="1.50.10.10">
    <property type="match status" value="1"/>
</dbReference>
<evidence type="ECO:0000313" key="2">
    <source>
        <dbReference type="Proteomes" id="UP001595715"/>
    </source>
</evidence>
<dbReference type="SUPFAM" id="SSF48208">
    <property type="entry name" value="Six-hairpin glycosidases"/>
    <property type="match status" value="1"/>
</dbReference>
<organism evidence="1 2">
    <name type="scientific">Paenibacillus xanthanilyticus</name>
    <dbReference type="NCBI Taxonomy" id="1783531"/>
    <lineage>
        <taxon>Bacteria</taxon>
        <taxon>Bacillati</taxon>
        <taxon>Bacillota</taxon>
        <taxon>Bacilli</taxon>
        <taxon>Bacillales</taxon>
        <taxon>Paenibacillaceae</taxon>
        <taxon>Paenibacillus</taxon>
    </lineage>
</organism>
<evidence type="ECO:0008006" key="3">
    <source>
        <dbReference type="Google" id="ProtNLM"/>
    </source>
</evidence>
<dbReference type="RefSeq" id="WP_377717433.1">
    <property type="nucleotide sequence ID" value="NZ_JBHSAM010000010.1"/>
</dbReference>
<evidence type="ECO:0000313" key="1">
    <source>
        <dbReference type="EMBL" id="MFC4098739.1"/>
    </source>
</evidence>
<dbReference type="Proteomes" id="UP001595715">
    <property type="component" value="Unassembled WGS sequence"/>
</dbReference>
<accession>A0ABV8JVJ4</accession>